<dbReference type="InterPro" id="IPR000595">
    <property type="entry name" value="cNMP-bd_dom"/>
</dbReference>
<dbReference type="PROSITE" id="PS50042">
    <property type="entry name" value="CNMP_BINDING_3"/>
    <property type="match status" value="1"/>
</dbReference>
<gene>
    <name evidence="2" type="ORF">DVK85_08970</name>
</gene>
<dbReference type="CDD" id="cd00038">
    <property type="entry name" value="CAP_ED"/>
    <property type="match status" value="1"/>
</dbReference>
<dbReference type="SUPFAM" id="SSF51206">
    <property type="entry name" value="cAMP-binding domain-like"/>
    <property type="match status" value="1"/>
</dbReference>
<dbReference type="PROSITE" id="PS00888">
    <property type="entry name" value="CNMP_BINDING_1"/>
    <property type="match status" value="1"/>
</dbReference>
<dbReference type="Pfam" id="PF00027">
    <property type="entry name" value="cNMP_binding"/>
    <property type="match status" value="1"/>
</dbReference>
<dbReference type="InterPro" id="IPR014710">
    <property type="entry name" value="RmlC-like_jellyroll"/>
</dbReference>
<dbReference type="InterPro" id="IPR018488">
    <property type="entry name" value="cNMP-bd_CS"/>
</dbReference>
<dbReference type="Proteomes" id="UP000253951">
    <property type="component" value="Chromosome"/>
</dbReference>
<proteinExistence type="predicted"/>
<sequence length="201" mass="23589">MRTFYFLYMDNLDKLKQLVYSINPLDDDEWNTFTQYLTFKDYNKGDYIIKQGETANTIYYIEKGITRNYFTHNGKEFTVDFHFDGELVSAFYSIITGMPSVVSVEIIESTSIIALPYKQLTSYYSSSLKISNVGRKIAEMQYTHRLKKEMDLLSLTAEERYNKLLKRNPRVVKSISVKHISSYLGIHPESLSRIRKMYVKS</sequence>
<reference evidence="2 3" key="1">
    <citation type="submission" date="2018-07" db="EMBL/GenBank/DDBJ databases">
        <title>Complete genome sequence of Flavobacterium arcticum type strain SM1502T.</title>
        <authorList>
            <person name="Li Y."/>
            <person name="Li D.-D."/>
        </authorList>
    </citation>
    <scope>NUCLEOTIDE SEQUENCE [LARGE SCALE GENOMIC DNA]</scope>
    <source>
        <strain evidence="2 3">SM1502</strain>
    </source>
</reference>
<evidence type="ECO:0000313" key="3">
    <source>
        <dbReference type="Proteomes" id="UP000253951"/>
    </source>
</evidence>
<keyword evidence="3" id="KW-1185">Reference proteome</keyword>
<protein>
    <submittedName>
        <fullName evidence="2">Crp/Fnr family transcriptional regulator</fullName>
    </submittedName>
</protein>
<dbReference type="InterPro" id="IPR018490">
    <property type="entry name" value="cNMP-bd_dom_sf"/>
</dbReference>
<feature type="domain" description="Cyclic nucleotide-binding" evidence="1">
    <location>
        <begin position="21"/>
        <end position="115"/>
    </location>
</feature>
<name>A0A345HCP4_9FLAO</name>
<dbReference type="AlphaFoldDB" id="A0A345HCP4"/>
<accession>A0A345HCP4</accession>
<dbReference type="RefSeq" id="WP_114678112.1">
    <property type="nucleotide sequence ID" value="NZ_CP031188.1"/>
</dbReference>
<dbReference type="EMBL" id="CP031188">
    <property type="protein sequence ID" value="AXG74354.1"/>
    <property type="molecule type" value="Genomic_DNA"/>
</dbReference>
<dbReference type="OrthoDB" id="663011at2"/>
<dbReference type="KEGG" id="fat:DVK85_08970"/>
<dbReference type="Gene3D" id="2.60.120.10">
    <property type="entry name" value="Jelly Rolls"/>
    <property type="match status" value="1"/>
</dbReference>
<evidence type="ECO:0000259" key="1">
    <source>
        <dbReference type="PROSITE" id="PS50042"/>
    </source>
</evidence>
<evidence type="ECO:0000313" key="2">
    <source>
        <dbReference type="EMBL" id="AXG74354.1"/>
    </source>
</evidence>
<organism evidence="2 3">
    <name type="scientific">Flavobacterium arcticum</name>
    <dbReference type="NCBI Taxonomy" id="1784713"/>
    <lineage>
        <taxon>Bacteria</taxon>
        <taxon>Pseudomonadati</taxon>
        <taxon>Bacteroidota</taxon>
        <taxon>Flavobacteriia</taxon>
        <taxon>Flavobacteriales</taxon>
        <taxon>Flavobacteriaceae</taxon>
        <taxon>Flavobacterium</taxon>
    </lineage>
</organism>